<dbReference type="Proteomes" id="UP001355207">
    <property type="component" value="Chromosome 2"/>
</dbReference>
<gene>
    <name evidence="2" type="ORF">L201_002154</name>
</gene>
<name>A0AAX4JPF0_9TREE</name>
<feature type="compositionally biased region" description="Basic and acidic residues" evidence="1">
    <location>
        <begin position="335"/>
        <end position="347"/>
    </location>
</feature>
<feature type="region of interest" description="Disordered" evidence="1">
    <location>
        <begin position="307"/>
        <end position="417"/>
    </location>
</feature>
<dbReference type="AlphaFoldDB" id="A0AAX4JPF0"/>
<feature type="compositionally biased region" description="Acidic residues" evidence="1">
    <location>
        <begin position="310"/>
        <end position="334"/>
    </location>
</feature>
<protein>
    <submittedName>
        <fullName evidence="2">Uncharacterized protein</fullName>
    </submittedName>
</protein>
<dbReference type="EMBL" id="CP144099">
    <property type="protein sequence ID" value="WWC87266.1"/>
    <property type="molecule type" value="Genomic_DNA"/>
</dbReference>
<reference evidence="2 3" key="1">
    <citation type="submission" date="2024-01" db="EMBL/GenBank/DDBJ databases">
        <title>Comparative genomics of Cryptococcus and Kwoniella reveals pathogenesis evolution and contrasting modes of karyotype evolution via chromosome fusion or intercentromeric recombination.</title>
        <authorList>
            <person name="Coelho M.A."/>
            <person name="David-Palma M."/>
            <person name="Shea T."/>
            <person name="Bowers K."/>
            <person name="McGinley-Smith S."/>
            <person name="Mohammad A.W."/>
            <person name="Gnirke A."/>
            <person name="Yurkov A.M."/>
            <person name="Nowrousian M."/>
            <person name="Sun S."/>
            <person name="Cuomo C.A."/>
            <person name="Heitman J."/>
        </authorList>
    </citation>
    <scope>NUCLEOTIDE SEQUENCE [LARGE SCALE GENOMIC DNA]</scope>
    <source>
        <strain evidence="2 3">CBS 6074</strain>
    </source>
</reference>
<dbReference type="GeneID" id="91092826"/>
<proteinExistence type="predicted"/>
<evidence type="ECO:0000313" key="2">
    <source>
        <dbReference type="EMBL" id="WWC87266.1"/>
    </source>
</evidence>
<dbReference type="RefSeq" id="XP_066074029.1">
    <property type="nucleotide sequence ID" value="XM_066217932.1"/>
</dbReference>
<organism evidence="2 3">
    <name type="scientific">Kwoniella dendrophila CBS 6074</name>
    <dbReference type="NCBI Taxonomy" id="1295534"/>
    <lineage>
        <taxon>Eukaryota</taxon>
        <taxon>Fungi</taxon>
        <taxon>Dikarya</taxon>
        <taxon>Basidiomycota</taxon>
        <taxon>Agaricomycotina</taxon>
        <taxon>Tremellomycetes</taxon>
        <taxon>Tremellales</taxon>
        <taxon>Cryptococcaceae</taxon>
        <taxon>Kwoniella</taxon>
    </lineage>
</organism>
<feature type="region of interest" description="Disordered" evidence="1">
    <location>
        <begin position="186"/>
        <end position="243"/>
    </location>
</feature>
<sequence length="509" mass="57170">MTSENGNTILLLHPPSINPSTFITRLTDSYHVDNNDGRPTTWNIDNKYYTVDVQINAVSLGKSLELTNSWKDVDVILYIFETIPTSLPATLIKLLSTPRDIALAVRAIPTDTEQGKEDQETSDIVSGPGDISEIGDLLEENGMEFIDEVNPLTEEDDERPMEPLEIIRQTLMTHIWPGMKRKPLNIARDSSFPDDLSPSASSSSSPSSSPPTSTRAHQFPETFNSSTTTTSSTNIPTFPNVPSIQIPITSFPGLDELRAEIYKADYGDIDRLDKFMNDFGLEDNDEREIGIGPLGPSQDEYAKLDKWLDSDDDDGDQNLEDDQGYQQIDDEDDIKNDSFDNNEHNQDWLDQDDEKFEPTPPGEYTTTVPNNQVSREIPKYEDKGDWLDNDDKKFDPIISDLPPSRSESIIPHQDIEDKTTTDVQEGFEDDFEFTEFQSAPQTNAIEDMTLSLDPTPLLLHLQSVRDELSQVDNEDERRKRAGKEVQQILASLGLGDGGFEEDDLGLDEI</sequence>
<feature type="compositionally biased region" description="Polar residues" evidence="1">
    <location>
        <begin position="364"/>
        <end position="374"/>
    </location>
</feature>
<evidence type="ECO:0000313" key="3">
    <source>
        <dbReference type="Proteomes" id="UP001355207"/>
    </source>
</evidence>
<feature type="compositionally biased region" description="Basic and acidic residues" evidence="1">
    <location>
        <begin position="376"/>
        <end position="395"/>
    </location>
</feature>
<feature type="compositionally biased region" description="Low complexity" evidence="1">
    <location>
        <begin position="189"/>
        <end position="240"/>
    </location>
</feature>
<feature type="region of interest" description="Disordered" evidence="1">
    <location>
        <begin position="111"/>
        <end position="130"/>
    </location>
</feature>
<evidence type="ECO:0000256" key="1">
    <source>
        <dbReference type="SAM" id="MobiDB-lite"/>
    </source>
</evidence>
<keyword evidence="3" id="KW-1185">Reference proteome</keyword>
<accession>A0AAX4JPF0</accession>